<sequence>MPGTALLSQPSEGTNPADTLALYFWPPEPQESTFLLLRPLSLWHFVTASHPVQALLIDCWAFAVVFASNIFISQFISGGCHPRGRTSIVSLMGNLAGIMWSTAQGC</sequence>
<dbReference type="AlphaFoldDB" id="B4DJ34"/>
<proteinExistence type="evidence at transcript level"/>
<dbReference type="EMBL" id="AK295906">
    <property type="protein sequence ID" value="BAG58696.1"/>
    <property type="molecule type" value="mRNA"/>
</dbReference>
<name>B4DJ34_HUMAN</name>
<reference evidence="1" key="1">
    <citation type="submission" date="2007-10" db="EMBL/GenBank/DDBJ databases">
        <title>NEDO human cDNA sequencing project focused on splicing variants.</title>
        <authorList>
            <person name="Wakamatsu A."/>
            <person name="Yamamoto J."/>
            <person name="Kimura K."/>
            <person name="Ishii S."/>
            <person name="Watanabe K."/>
            <person name="Sugiyama A."/>
            <person name="Murakawa K."/>
            <person name="Kaida T."/>
            <person name="Tsuchiya K."/>
            <person name="Fukuzumi Y."/>
            <person name="Kumagai A."/>
            <person name="Oishi Y."/>
            <person name="Yamamoto S."/>
            <person name="Ono Y."/>
            <person name="Komori Y."/>
            <person name="Yamazaki M."/>
            <person name="Kisu Y."/>
            <person name="Nishikawa T."/>
            <person name="Sugano S."/>
            <person name="Nomura N."/>
            <person name="Isogai T."/>
        </authorList>
    </citation>
    <scope>NUCLEOTIDE SEQUENCE</scope>
    <source>
        <tissue evidence="1">Substantia nigra</tissue>
    </source>
</reference>
<organism evidence="1">
    <name type="scientific">Homo sapiens</name>
    <name type="common">Human</name>
    <dbReference type="NCBI Taxonomy" id="9606"/>
    <lineage>
        <taxon>Eukaryota</taxon>
        <taxon>Metazoa</taxon>
        <taxon>Chordata</taxon>
        <taxon>Craniata</taxon>
        <taxon>Vertebrata</taxon>
        <taxon>Euteleostomi</taxon>
        <taxon>Mammalia</taxon>
        <taxon>Eutheria</taxon>
        <taxon>Euarchontoglires</taxon>
        <taxon>Primates</taxon>
        <taxon>Haplorrhini</taxon>
        <taxon>Catarrhini</taxon>
        <taxon>Hominidae</taxon>
        <taxon>Homo</taxon>
    </lineage>
</organism>
<evidence type="ECO:0000313" key="1">
    <source>
        <dbReference type="EMBL" id="BAG58696.1"/>
    </source>
</evidence>
<accession>B4DJ34</accession>
<protein>
    <submittedName>
        <fullName evidence="1">cDNA FLJ52638</fullName>
    </submittedName>
</protein>